<dbReference type="EMBL" id="DVJJ01000050">
    <property type="protein sequence ID" value="HIS64297.1"/>
    <property type="molecule type" value="Genomic_DNA"/>
</dbReference>
<protein>
    <submittedName>
        <fullName evidence="1">Uncharacterized protein</fullName>
    </submittedName>
</protein>
<dbReference type="AlphaFoldDB" id="A0A9D1JSR0"/>
<name>A0A9D1JSR0_9FIRM</name>
<dbReference type="InterPro" id="IPR024540">
    <property type="entry name" value="DUF3879"/>
</dbReference>
<reference evidence="1" key="2">
    <citation type="journal article" date="2021" name="PeerJ">
        <title>Extensive microbial diversity within the chicken gut microbiome revealed by metagenomics and culture.</title>
        <authorList>
            <person name="Gilroy R."/>
            <person name="Ravi A."/>
            <person name="Getino M."/>
            <person name="Pursley I."/>
            <person name="Horton D.L."/>
            <person name="Alikhan N.F."/>
            <person name="Baker D."/>
            <person name="Gharbi K."/>
            <person name="Hall N."/>
            <person name="Watson M."/>
            <person name="Adriaenssens E.M."/>
            <person name="Foster-Nyarko E."/>
            <person name="Jarju S."/>
            <person name="Secka A."/>
            <person name="Antonio M."/>
            <person name="Oren A."/>
            <person name="Chaudhuri R.R."/>
            <person name="La Ragione R."/>
            <person name="Hildebrand F."/>
            <person name="Pallen M.J."/>
        </authorList>
    </citation>
    <scope>NUCLEOTIDE SEQUENCE</scope>
    <source>
        <strain evidence="1">ChiBcec16-1751</strain>
    </source>
</reference>
<accession>A0A9D1JSR0</accession>
<comment type="caution">
    <text evidence="1">The sequence shown here is derived from an EMBL/GenBank/DDBJ whole genome shotgun (WGS) entry which is preliminary data.</text>
</comment>
<reference evidence="1" key="1">
    <citation type="submission" date="2020-10" db="EMBL/GenBank/DDBJ databases">
        <authorList>
            <person name="Gilroy R."/>
        </authorList>
    </citation>
    <scope>NUCLEOTIDE SEQUENCE</scope>
    <source>
        <strain evidence="1">ChiBcec16-1751</strain>
    </source>
</reference>
<organism evidence="1 2">
    <name type="scientific">Candidatus Avoscillospira avistercoris</name>
    <dbReference type="NCBI Taxonomy" id="2840707"/>
    <lineage>
        <taxon>Bacteria</taxon>
        <taxon>Bacillati</taxon>
        <taxon>Bacillota</taxon>
        <taxon>Clostridia</taxon>
        <taxon>Eubacteriales</taxon>
        <taxon>Oscillospiraceae</taxon>
        <taxon>Oscillospiraceae incertae sedis</taxon>
        <taxon>Candidatus Avoscillospira</taxon>
    </lineage>
</organism>
<dbReference type="Proteomes" id="UP000886741">
    <property type="component" value="Unassembled WGS sequence"/>
</dbReference>
<proteinExistence type="predicted"/>
<dbReference type="Pfam" id="PF12995">
    <property type="entry name" value="DUF3879"/>
    <property type="match status" value="1"/>
</dbReference>
<gene>
    <name evidence="1" type="ORF">IAA83_02865</name>
</gene>
<sequence length="153" mass="17245">MTITDMARMLMNADRYQRGATQPKYPNGAAVAHPDTPDDGMDITGMTAADFHIIPVSKEIEQKVRDRVFENMKYRYGMTGTGNEYGEMVHSYLMSIPAKDRRDAAYTIEQIHFGEVEKINAFVKARVPGWQPGESFDTGILGEYRQGTMDIKA</sequence>
<evidence type="ECO:0000313" key="1">
    <source>
        <dbReference type="EMBL" id="HIS64297.1"/>
    </source>
</evidence>
<evidence type="ECO:0000313" key="2">
    <source>
        <dbReference type="Proteomes" id="UP000886741"/>
    </source>
</evidence>